<dbReference type="FunFam" id="3.30.530.20:FF:000007">
    <property type="entry name" value="Major pollen allergen Bet v 1-A"/>
    <property type="match status" value="2"/>
</dbReference>
<dbReference type="SUPFAM" id="SSF55961">
    <property type="entry name" value="Bet v1-like"/>
    <property type="match status" value="2"/>
</dbReference>
<dbReference type="PRINTS" id="PR00634">
    <property type="entry name" value="BETALLERGEN"/>
</dbReference>
<evidence type="ECO:0000313" key="3">
    <source>
        <dbReference type="EMBL" id="KAA8527677.1"/>
    </source>
</evidence>
<evidence type="ECO:0000313" key="4">
    <source>
        <dbReference type="Proteomes" id="UP000325577"/>
    </source>
</evidence>
<dbReference type="OrthoDB" id="1792150at2759"/>
<accession>A0A5J5AE14</accession>
<dbReference type="Proteomes" id="UP000325577">
    <property type="component" value="Linkage Group LG21"/>
</dbReference>
<dbReference type="PANTHER" id="PTHR31213:SF70">
    <property type="entry name" value="MAJOR ALLERGEN PRU AR 1-LIKE"/>
    <property type="match status" value="1"/>
</dbReference>
<evidence type="ECO:0000256" key="1">
    <source>
        <dbReference type="ARBA" id="ARBA00009744"/>
    </source>
</evidence>
<keyword evidence="4" id="KW-1185">Reference proteome</keyword>
<dbReference type="GO" id="GO:0004864">
    <property type="term" value="F:protein phosphatase inhibitor activity"/>
    <property type="evidence" value="ECO:0007669"/>
    <property type="project" value="InterPro"/>
</dbReference>
<evidence type="ECO:0000259" key="2">
    <source>
        <dbReference type="Pfam" id="PF00407"/>
    </source>
</evidence>
<organism evidence="3 4">
    <name type="scientific">Nyssa sinensis</name>
    <dbReference type="NCBI Taxonomy" id="561372"/>
    <lineage>
        <taxon>Eukaryota</taxon>
        <taxon>Viridiplantae</taxon>
        <taxon>Streptophyta</taxon>
        <taxon>Embryophyta</taxon>
        <taxon>Tracheophyta</taxon>
        <taxon>Spermatophyta</taxon>
        <taxon>Magnoliopsida</taxon>
        <taxon>eudicotyledons</taxon>
        <taxon>Gunneridae</taxon>
        <taxon>Pentapetalae</taxon>
        <taxon>asterids</taxon>
        <taxon>Cornales</taxon>
        <taxon>Nyssaceae</taxon>
        <taxon>Nyssa</taxon>
    </lineage>
</organism>
<dbReference type="GO" id="GO:0009738">
    <property type="term" value="P:abscisic acid-activated signaling pathway"/>
    <property type="evidence" value="ECO:0007669"/>
    <property type="project" value="InterPro"/>
</dbReference>
<dbReference type="InterPro" id="IPR050279">
    <property type="entry name" value="Plant_def-hormone_signal"/>
</dbReference>
<dbReference type="GO" id="GO:0005737">
    <property type="term" value="C:cytoplasm"/>
    <property type="evidence" value="ECO:0007669"/>
    <property type="project" value="TreeGrafter"/>
</dbReference>
<feature type="domain" description="Bet v I/Major latex protein" evidence="2">
    <location>
        <begin position="76"/>
        <end position="161"/>
    </location>
</feature>
<dbReference type="EMBL" id="CM018045">
    <property type="protein sequence ID" value="KAA8527677.1"/>
    <property type="molecule type" value="Genomic_DNA"/>
</dbReference>
<dbReference type="InterPro" id="IPR000916">
    <property type="entry name" value="Bet_v_I/MLP"/>
</dbReference>
<dbReference type="PANTHER" id="PTHR31213">
    <property type="entry name" value="OS08G0374000 PROTEIN-RELATED"/>
    <property type="match status" value="1"/>
</dbReference>
<protein>
    <recommendedName>
        <fullName evidence="2">Bet v I/Major latex protein domain-containing protein</fullName>
    </recommendedName>
</protein>
<gene>
    <name evidence="3" type="ORF">F0562_035454</name>
</gene>
<dbReference type="GO" id="GO:0010427">
    <property type="term" value="F:abscisic acid binding"/>
    <property type="evidence" value="ECO:0007669"/>
    <property type="project" value="InterPro"/>
</dbReference>
<dbReference type="Pfam" id="PF00407">
    <property type="entry name" value="Bet_v_1"/>
    <property type="match status" value="1"/>
</dbReference>
<name>A0A5J5AE14_9ASTE</name>
<sequence>MLVEGDALKDKFDKISFEVKLEGSPDGGTISKMTSKYYTKGDFVLTEEDIKAGKEKALGMYKVVEAYLQENPDAYHLIEELNEKTYTYKYTLVEGDALKDKFEKISFEAQLEASSNGGTISKMKSKYYTKGDFMITEEDIKAGKEKVLGMYKVVEAYLLQNPEAYV</sequence>
<dbReference type="InterPro" id="IPR023393">
    <property type="entry name" value="START-like_dom_sf"/>
</dbReference>
<dbReference type="AlphaFoldDB" id="A0A5J5AE14"/>
<dbReference type="Gene3D" id="3.30.530.20">
    <property type="match status" value="2"/>
</dbReference>
<comment type="similarity">
    <text evidence="1">Belongs to the BetVI family.</text>
</comment>
<dbReference type="InterPro" id="IPR024949">
    <property type="entry name" value="Bet_v_I_allergen"/>
</dbReference>
<proteinExistence type="inferred from homology"/>
<dbReference type="GO" id="GO:0005634">
    <property type="term" value="C:nucleus"/>
    <property type="evidence" value="ECO:0007669"/>
    <property type="project" value="TreeGrafter"/>
</dbReference>
<dbReference type="GO" id="GO:0038023">
    <property type="term" value="F:signaling receptor activity"/>
    <property type="evidence" value="ECO:0007669"/>
    <property type="project" value="InterPro"/>
</dbReference>
<reference evidence="3 4" key="1">
    <citation type="submission" date="2019-09" db="EMBL/GenBank/DDBJ databases">
        <title>A chromosome-level genome assembly of the Chinese tupelo Nyssa sinensis.</title>
        <authorList>
            <person name="Yang X."/>
            <person name="Kang M."/>
            <person name="Yang Y."/>
            <person name="Xiong H."/>
            <person name="Wang M."/>
            <person name="Zhang Z."/>
            <person name="Wang Z."/>
            <person name="Wu H."/>
            <person name="Ma T."/>
            <person name="Liu J."/>
            <person name="Xi Z."/>
        </authorList>
    </citation>
    <scope>NUCLEOTIDE SEQUENCE [LARGE SCALE GENOMIC DNA]</scope>
    <source>
        <strain evidence="3">J267</strain>
        <tissue evidence="3">Leaf</tissue>
    </source>
</reference>
<dbReference type="GO" id="GO:0006952">
    <property type="term" value="P:defense response"/>
    <property type="evidence" value="ECO:0007669"/>
    <property type="project" value="InterPro"/>
</dbReference>